<evidence type="ECO:0000256" key="1">
    <source>
        <dbReference type="ARBA" id="ARBA00004496"/>
    </source>
</evidence>
<evidence type="ECO:0000256" key="2">
    <source>
        <dbReference type="ARBA" id="ARBA00022490"/>
    </source>
</evidence>
<evidence type="ECO:0000313" key="7">
    <source>
        <dbReference type="EMBL" id="QIW78822.1"/>
    </source>
</evidence>
<keyword evidence="2" id="KW-0963">Cytoplasm</keyword>
<reference evidence="7 8" key="1">
    <citation type="submission" date="2020-02" db="EMBL/GenBank/DDBJ databases">
        <title>Genome sequencing, annotation and comparative genomic analysis of Bacillus tequilensis EA-CB0015, an effective biological control agent against Pseudocercospora fijiensis in banana plants.</title>
        <authorList>
            <person name="Cuellar-Gaviria T.Z."/>
            <person name="Ju K.-S."/>
            <person name="Villegas-Escobar V."/>
        </authorList>
    </citation>
    <scope>NUCLEOTIDE SEQUENCE [LARGE SCALE GENOMIC DNA]</scope>
    <source>
        <strain evidence="7 8">EA-CB0015</strain>
    </source>
</reference>
<dbReference type="InterPro" id="IPR055166">
    <property type="entry name" value="Transc_reg_Sar_Rot_HTH"/>
</dbReference>
<keyword evidence="8" id="KW-1185">Reference proteome</keyword>
<evidence type="ECO:0000313" key="8">
    <source>
        <dbReference type="Proteomes" id="UP000501914"/>
    </source>
</evidence>
<keyword evidence="5" id="KW-0804">Transcription</keyword>
<keyword evidence="4" id="KW-0238">DNA-binding</keyword>
<dbReference type="EMBL" id="CP048852">
    <property type="protein sequence ID" value="QIW78822.1"/>
    <property type="molecule type" value="Genomic_DNA"/>
</dbReference>
<dbReference type="PANTHER" id="PTHR33164">
    <property type="entry name" value="TRANSCRIPTIONAL REGULATOR, MARR FAMILY"/>
    <property type="match status" value="1"/>
</dbReference>
<evidence type="ECO:0000256" key="3">
    <source>
        <dbReference type="ARBA" id="ARBA00023015"/>
    </source>
</evidence>
<dbReference type="InterPro" id="IPR036390">
    <property type="entry name" value="WH_DNA-bd_sf"/>
</dbReference>
<dbReference type="GO" id="GO:0003700">
    <property type="term" value="F:DNA-binding transcription factor activity"/>
    <property type="evidence" value="ECO:0007669"/>
    <property type="project" value="InterPro"/>
</dbReference>
<protein>
    <submittedName>
        <fullName evidence="7">MarR family transcriptional regulator</fullName>
    </submittedName>
</protein>
<dbReference type="GO" id="GO:0006950">
    <property type="term" value="P:response to stress"/>
    <property type="evidence" value="ECO:0007669"/>
    <property type="project" value="TreeGrafter"/>
</dbReference>
<dbReference type="InterPro" id="IPR000835">
    <property type="entry name" value="HTH_MarR-typ"/>
</dbReference>
<dbReference type="KEGG" id="bteq:G4P54_02770"/>
<dbReference type="GO" id="GO:0005737">
    <property type="term" value="C:cytoplasm"/>
    <property type="evidence" value="ECO:0007669"/>
    <property type="project" value="UniProtKB-SubCell"/>
</dbReference>
<dbReference type="RefSeq" id="WP_167871702.1">
    <property type="nucleotide sequence ID" value="NZ_CP048852.1"/>
</dbReference>
<dbReference type="InterPro" id="IPR039422">
    <property type="entry name" value="MarR/SlyA-like"/>
</dbReference>
<organism evidence="7 8">
    <name type="scientific">Bacillus tequilensis</name>
    <dbReference type="NCBI Taxonomy" id="227866"/>
    <lineage>
        <taxon>Bacteria</taxon>
        <taxon>Bacillati</taxon>
        <taxon>Bacillota</taxon>
        <taxon>Bacilli</taxon>
        <taxon>Bacillales</taxon>
        <taxon>Bacillaceae</taxon>
        <taxon>Bacillus</taxon>
    </lineage>
</organism>
<dbReference type="Proteomes" id="UP000501914">
    <property type="component" value="Chromosome"/>
</dbReference>
<dbReference type="InterPro" id="IPR036388">
    <property type="entry name" value="WH-like_DNA-bd_sf"/>
</dbReference>
<dbReference type="PROSITE" id="PS50995">
    <property type="entry name" value="HTH_MARR_2"/>
    <property type="match status" value="1"/>
</dbReference>
<dbReference type="SMART" id="SM00347">
    <property type="entry name" value="HTH_MARR"/>
    <property type="match status" value="1"/>
</dbReference>
<keyword evidence="3" id="KW-0805">Transcription regulation</keyword>
<dbReference type="GO" id="GO:0003677">
    <property type="term" value="F:DNA binding"/>
    <property type="evidence" value="ECO:0007669"/>
    <property type="project" value="UniProtKB-KW"/>
</dbReference>
<dbReference type="FunFam" id="1.10.10.10:FF:000163">
    <property type="entry name" value="MarR family transcriptional regulator"/>
    <property type="match status" value="1"/>
</dbReference>
<dbReference type="SUPFAM" id="SSF46785">
    <property type="entry name" value="Winged helix' DNA-binding domain"/>
    <property type="match status" value="1"/>
</dbReference>
<dbReference type="PRINTS" id="PR00598">
    <property type="entry name" value="HTHMARR"/>
</dbReference>
<name>A0A6H0WE62_9BACI</name>
<feature type="domain" description="HTH marR-type" evidence="6">
    <location>
        <begin position="10"/>
        <end position="140"/>
    </location>
</feature>
<comment type="subcellular location">
    <subcellularLocation>
        <location evidence="1">Cytoplasm</location>
    </subcellularLocation>
</comment>
<dbReference type="Gene3D" id="1.10.10.10">
    <property type="entry name" value="Winged helix-like DNA-binding domain superfamily/Winged helix DNA-binding domain"/>
    <property type="match status" value="1"/>
</dbReference>
<accession>A0A6H0WE62</accession>
<gene>
    <name evidence="7" type="ORF">G4P54_02770</name>
</gene>
<sequence>MKNDDKLLLSNHLCFAIYAASREMIKLYHPLLKELGITYPQYLVLLVLWEKEKISVKGLGEELYLDSGTLTPVLKRLEERGLIIRERSKEDERSVIITLTTEGNEFKEKVTSIPNAVFDKTGCNEEEIKSYNKEIRNLLNMLTTEQ</sequence>
<dbReference type="Pfam" id="PF22381">
    <property type="entry name" value="Staph_reg_Sar_Rot"/>
    <property type="match status" value="1"/>
</dbReference>
<evidence type="ECO:0000256" key="5">
    <source>
        <dbReference type="ARBA" id="ARBA00023163"/>
    </source>
</evidence>
<dbReference type="AlphaFoldDB" id="A0A6H0WE62"/>
<proteinExistence type="predicted"/>
<evidence type="ECO:0000259" key="6">
    <source>
        <dbReference type="PROSITE" id="PS50995"/>
    </source>
</evidence>
<dbReference type="PANTHER" id="PTHR33164:SF5">
    <property type="entry name" value="ORGANIC HYDROPEROXIDE RESISTANCE TRANSCRIPTIONAL REGULATOR"/>
    <property type="match status" value="1"/>
</dbReference>
<evidence type="ECO:0000256" key="4">
    <source>
        <dbReference type="ARBA" id="ARBA00023125"/>
    </source>
</evidence>